<proteinExistence type="predicted"/>
<accession>A0A5N5XAA8</accession>
<organism evidence="2 3">
    <name type="scientific">Aspergillus leporis</name>
    <dbReference type="NCBI Taxonomy" id="41062"/>
    <lineage>
        <taxon>Eukaryota</taxon>
        <taxon>Fungi</taxon>
        <taxon>Dikarya</taxon>
        <taxon>Ascomycota</taxon>
        <taxon>Pezizomycotina</taxon>
        <taxon>Eurotiomycetes</taxon>
        <taxon>Eurotiomycetidae</taxon>
        <taxon>Eurotiales</taxon>
        <taxon>Aspergillaceae</taxon>
        <taxon>Aspergillus</taxon>
        <taxon>Aspergillus subgen. Circumdati</taxon>
    </lineage>
</organism>
<dbReference type="GO" id="GO:0042147">
    <property type="term" value="P:retrograde transport, endosome to Golgi"/>
    <property type="evidence" value="ECO:0007669"/>
    <property type="project" value="TreeGrafter"/>
</dbReference>
<protein>
    <submittedName>
        <fullName evidence="2">FAD dependent oxidoreductase</fullName>
    </submittedName>
</protein>
<dbReference type="AlphaFoldDB" id="A0A5N5XAA8"/>
<dbReference type="EMBL" id="ML732166">
    <property type="protein sequence ID" value="KAB8077659.1"/>
    <property type="molecule type" value="Genomic_DNA"/>
</dbReference>
<dbReference type="Gene3D" id="3.50.50.60">
    <property type="entry name" value="FAD/NAD(P)-binding domain"/>
    <property type="match status" value="1"/>
</dbReference>
<dbReference type="Pfam" id="PF01266">
    <property type="entry name" value="DAO"/>
    <property type="match status" value="1"/>
</dbReference>
<keyword evidence="3" id="KW-1185">Reference proteome</keyword>
<dbReference type="OrthoDB" id="498204at2759"/>
<dbReference type="Proteomes" id="UP000326565">
    <property type="component" value="Unassembled WGS sequence"/>
</dbReference>
<dbReference type="InterPro" id="IPR006076">
    <property type="entry name" value="FAD-dep_OxRdtase"/>
</dbReference>
<evidence type="ECO:0000259" key="1">
    <source>
        <dbReference type="Pfam" id="PF01266"/>
    </source>
</evidence>
<dbReference type="Gene3D" id="3.30.9.10">
    <property type="entry name" value="D-Amino Acid Oxidase, subunit A, domain 2"/>
    <property type="match status" value="1"/>
</dbReference>
<dbReference type="GO" id="GO:0005770">
    <property type="term" value="C:late endosome"/>
    <property type="evidence" value="ECO:0007669"/>
    <property type="project" value="TreeGrafter"/>
</dbReference>
<evidence type="ECO:0000313" key="2">
    <source>
        <dbReference type="EMBL" id="KAB8077659.1"/>
    </source>
</evidence>
<reference evidence="2 3" key="1">
    <citation type="submission" date="2019-04" db="EMBL/GenBank/DDBJ databases">
        <title>Friends and foes A comparative genomics study of 23 Aspergillus species from section Flavi.</title>
        <authorList>
            <consortium name="DOE Joint Genome Institute"/>
            <person name="Kjaerbolling I."/>
            <person name="Vesth T."/>
            <person name="Frisvad J.C."/>
            <person name="Nybo J.L."/>
            <person name="Theobald S."/>
            <person name="Kildgaard S."/>
            <person name="Isbrandt T."/>
            <person name="Kuo A."/>
            <person name="Sato A."/>
            <person name="Lyhne E.K."/>
            <person name="Kogle M.E."/>
            <person name="Wiebenga A."/>
            <person name="Kun R.S."/>
            <person name="Lubbers R.J."/>
            <person name="Makela M.R."/>
            <person name="Barry K."/>
            <person name="Chovatia M."/>
            <person name="Clum A."/>
            <person name="Daum C."/>
            <person name="Haridas S."/>
            <person name="He G."/>
            <person name="LaButti K."/>
            <person name="Lipzen A."/>
            <person name="Mondo S."/>
            <person name="Riley R."/>
            <person name="Salamov A."/>
            <person name="Simmons B.A."/>
            <person name="Magnuson J.K."/>
            <person name="Henrissat B."/>
            <person name="Mortensen U.H."/>
            <person name="Larsen T.O."/>
            <person name="Devries R.P."/>
            <person name="Grigoriev I.V."/>
            <person name="Machida M."/>
            <person name="Baker S.E."/>
            <person name="Andersen M.R."/>
        </authorList>
    </citation>
    <scope>NUCLEOTIDE SEQUENCE [LARGE SCALE GENOMIC DNA]</scope>
    <source>
        <strain evidence="2 3">CBS 151.66</strain>
    </source>
</reference>
<dbReference type="SUPFAM" id="SSF51905">
    <property type="entry name" value="FAD/NAD(P)-binding domain"/>
    <property type="match status" value="1"/>
</dbReference>
<dbReference type="InterPro" id="IPR036188">
    <property type="entry name" value="FAD/NAD-bd_sf"/>
</dbReference>
<name>A0A5N5XAA8_9EURO</name>
<evidence type="ECO:0000313" key="3">
    <source>
        <dbReference type="Proteomes" id="UP000326565"/>
    </source>
</evidence>
<sequence>MPIVILGGGIISSATAYYLSETQSPADIHIVESSSELFSSASGYAAGFLAKDWFVPSVAPLGELSFDLHEKLAAENGGTEKWGYMKGTALSLDTPVRRRGGSRGDRWLGTGTSRAEAAAGLSESGTAGAPAWLTVQPGVEVEKISDVDTAQVDPLRLCKFLMDTAISRGVQLHQPAKATSLLSDETGTATGVKILDTTSDTESTIPCTHLIICAGAWTPQVFANLFPSAQVSIPISPLAGYSLVLRSPRHTPEHEQRVYGGRSHAIFASNPFSCDFSLEIFSRHGGEIYVAGLNDPDMPLPARADESRSLMDPEELERYKEVAVQLMGRLTGEGAGSEIRNTDDLEVLREGLCFRPVAGRGIPILCPVEDDVLGGRIRFGRGGGLFVASGHGPWGISLSLGTGRVVADMVEGLLPRADVSGLGL</sequence>
<feature type="domain" description="FAD dependent oxidoreductase" evidence="1">
    <location>
        <begin position="3"/>
        <end position="409"/>
    </location>
</feature>
<gene>
    <name evidence="2" type="ORF">BDV29DRAFT_167904</name>
</gene>
<dbReference type="GO" id="GO:0005829">
    <property type="term" value="C:cytosol"/>
    <property type="evidence" value="ECO:0007669"/>
    <property type="project" value="GOC"/>
</dbReference>
<dbReference type="PANTHER" id="PTHR13847">
    <property type="entry name" value="SARCOSINE DEHYDROGENASE-RELATED"/>
    <property type="match status" value="1"/>
</dbReference>
<dbReference type="PANTHER" id="PTHR13847:SF185">
    <property type="entry name" value="FAD DEPENDENT OXIDOREDUCTASE SUPERFAMILY (AFU_ORTHOLOGUE AFUA_3G02360)"/>
    <property type="match status" value="1"/>
</dbReference>